<dbReference type="AlphaFoldDB" id="A0A158QF52"/>
<feature type="region of interest" description="Disordered" evidence="1">
    <location>
        <begin position="571"/>
        <end position="593"/>
    </location>
</feature>
<dbReference type="STRING" id="6216.A0A158QF52"/>
<evidence type="ECO:0000256" key="1">
    <source>
        <dbReference type="SAM" id="MobiDB-lite"/>
    </source>
</evidence>
<feature type="compositionally biased region" description="Low complexity" evidence="1">
    <location>
        <begin position="35"/>
        <end position="122"/>
    </location>
</feature>
<dbReference type="PANTHER" id="PTHR12039:SF0">
    <property type="entry name" value="NICOTINAMIDE-NUCLEOTIDE ADENYLYLTRANSFERASE"/>
    <property type="match status" value="1"/>
</dbReference>
<dbReference type="EMBL" id="UYSG01011063">
    <property type="protein sequence ID" value="VDL60655.1"/>
    <property type="molecule type" value="Genomic_DNA"/>
</dbReference>
<feature type="compositionally biased region" description="Polar residues" evidence="1">
    <location>
        <begin position="792"/>
        <end position="806"/>
    </location>
</feature>
<sequence length="1077" mass="117769">MSTCSNSNASISSSVTSLDTVVNVTQPPVIKEQQEQQTQRSRSLPSSTSTATSNSNSSAGKTASSNSSTGSSYSSESPLSTTSHSSSTSYSSSSSYDTYSSSFSSSSPRSSSHSSPSPRISSKMPKKVVNIRKKRSLNAYESAGEEEILTAEPPPKVERSEEVKREKKNTCECCCYCQSWSYASPELVVLVACGSFNPITTMHLRMMEIARDAVEKTWSFSQSQSQSQIEVFASTSTDSISPSSTSSPSLFNPRRQIVVAGVMSPVSDGYAKAGLASAESRCRLARLACSTTSDWIAVDSWEAAQPNWTPTREVLKHLKARLTRISRRLNAEAGISVRTDSPEVSKEDDFEDPRFGETIGSQETTGSSNNTASLQHSGSATNAWLSAHLCAVREVVAKAEARQSSLCHCGRKPTDTSVDAPTVFPSVRVKLVCGADLLESFVTTNLWSEEDITTLVRDYGIVCISRPGSNAARLLYEMDILSQYENRCVSVNVTLLFCFQQNVILATEWSQNGLSATVVRRALARGQSVRYLVPDAALEEIYSRGLYGAARPSRPSLLLLVPPSTSALQTTPLSSVQTAEQVESPKNVPTQSSLKSAEEVEFLHCLAEDIKVVGPKSEPTVQTSEKGTNPLYIETRSHSVQTRLSSIPSPQTPGTLSTSATSRTSGRETPLILHRVIVDPSTKHGSSEGGLPAILPLLKQCTRCGSQRVRLVLVERPSVPTSQTLPIPSPIPSQIPVVHTPRIHRQHHHHNHSDSQPVPTTSPKISEAKKEEPRILLLGQQARQQRWMPSERSMTQPITLPSSQNSSKERPQKDIIATPVKSFERTSRADNSRRTCTHHHHPHGVTSQIPPPKFHSNTPRHQHHHLETLEVMNSSGSGGHSLPRDPRSGPRQQSFRHEHHHHHFHHNKPTSGIIKSSSQDTPSTSNQRWMTTATTKAFQNVPVKQRTRRREKQKVGPPEPRLEGDGAAAPTSSSLKGGILVSLPHSQTHLRPRHLLSPPAMESQPIPPALLVPRSRRSLTTTNSTYTPPIPSTTTPISLSQPMLAQTSTTPGRQPRRTYDEVDYLLYNLCLNIESAL</sequence>
<gene>
    <name evidence="2" type="ORF">HDID_LOCUS8337</name>
</gene>
<dbReference type="InterPro" id="IPR014729">
    <property type="entry name" value="Rossmann-like_a/b/a_fold"/>
</dbReference>
<feature type="compositionally biased region" description="Basic and acidic residues" evidence="1">
    <location>
        <begin position="340"/>
        <end position="355"/>
    </location>
</feature>
<evidence type="ECO:0000313" key="4">
    <source>
        <dbReference type="WBParaSite" id="HDID_0000833901-mRNA-1"/>
    </source>
</evidence>
<dbReference type="Proteomes" id="UP000274504">
    <property type="component" value="Unassembled WGS sequence"/>
</dbReference>
<organism evidence="4">
    <name type="scientific">Hymenolepis diminuta</name>
    <name type="common">Rat tapeworm</name>
    <dbReference type="NCBI Taxonomy" id="6216"/>
    <lineage>
        <taxon>Eukaryota</taxon>
        <taxon>Metazoa</taxon>
        <taxon>Spiralia</taxon>
        <taxon>Lophotrochozoa</taxon>
        <taxon>Platyhelminthes</taxon>
        <taxon>Cestoda</taxon>
        <taxon>Eucestoda</taxon>
        <taxon>Cyclophyllidea</taxon>
        <taxon>Hymenolepididae</taxon>
        <taxon>Hymenolepis</taxon>
    </lineage>
</organism>
<feature type="region of interest" description="Disordered" evidence="1">
    <location>
        <begin position="644"/>
        <end position="667"/>
    </location>
</feature>
<dbReference type="InterPro" id="IPR051182">
    <property type="entry name" value="Euk_NMN_adenylyltrnsfrase"/>
</dbReference>
<dbReference type="SUPFAM" id="SSF52374">
    <property type="entry name" value="Nucleotidylyl transferase"/>
    <property type="match status" value="1"/>
</dbReference>
<dbReference type="WBParaSite" id="HDID_0000833901-mRNA-1">
    <property type="protein sequence ID" value="HDID_0000833901-mRNA-1"/>
    <property type="gene ID" value="HDID_0000833901"/>
</dbReference>
<accession>A0A158QF52</accession>
<evidence type="ECO:0000313" key="3">
    <source>
        <dbReference type="Proteomes" id="UP000274504"/>
    </source>
</evidence>
<dbReference type="GO" id="GO:0000309">
    <property type="term" value="F:nicotinamide-nucleotide adenylyltransferase activity"/>
    <property type="evidence" value="ECO:0007669"/>
    <property type="project" value="TreeGrafter"/>
</dbReference>
<feature type="compositionally biased region" description="Polar residues" evidence="1">
    <location>
        <begin position="754"/>
        <end position="764"/>
    </location>
</feature>
<feature type="compositionally biased region" description="Polar residues" evidence="1">
    <location>
        <begin position="644"/>
        <end position="664"/>
    </location>
</feature>
<feature type="compositionally biased region" description="Polar residues" evidence="1">
    <location>
        <begin position="909"/>
        <end position="938"/>
    </location>
</feature>
<feature type="compositionally biased region" description="Basic residues" evidence="1">
    <location>
        <begin position="897"/>
        <end position="908"/>
    </location>
</feature>
<dbReference type="OrthoDB" id="422187at2759"/>
<dbReference type="GO" id="GO:0009435">
    <property type="term" value="P:NAD+ biosynthetic process"/>
    <property type="evidence" value="ECO:0007669"/>
    <property type="project" value="TreeGrafter"/>
</dbReference>
<feature type="compositionally biased region" description="Basic and acidic residues" evidence="1">
    <location>
        <begin position="822"/>
        <end position="833"/>
    </location>
</feature>
<feature type="region of interest" description="Disordered" evidence="1">
    <location>
        <begin position="26"/>
        <end position="161"/>
    </location>
</feature>
<feature type="compositionally biased region" description="Basic residues" evidence="1">
    <location>
        <begin position="124"/>
        <end position="136"/>
    </location>
</feature>
<feature type="region of interest" description="Disordered" evidence="1">
    <location>
        <begin position="743"/>
        <end position="767"/>
    </location>
</feature>
<dbReference type="GO" id="GO:0004515">
    <property type="term" value="F:nicotinate-nucleotide adenylyltransferase activity"/>
    <property type="evidence" value="ECO:0007669"/>
    <property type="project" value="TreeGrafter"/>
</dbReference>
<reference evidence="2 3" key="2">
    <citation type="submission" date="2018-11" db="EMBL/GenBank/DDBJ databases">
        <authorList>
            <consortium name="Pathogen Informatics"/>
        </authorList>
    </citation>
    <scope>NUCLEOTIDE SEQUENCE [LARGE SCALE GENOMIC DNA]</scope>
</reference>
<dbReference type="Gene3D" id="3.40.50.620">
    <property type="entry name" value="HUPs"/>
    <property type="match status" value="1"/>
</dbReference>
<proteinExistence type="predicted"/>
<feature type="region of interest" description="Disordered" evidence="1">
    <location>
        <begin position="781"/>
        <end position="973"/>
    </location>
</feature>
<name>A0A158QF52_HYMDI</name>
<feature type="compositionally biased region" description="Polar residues" evidence="1">
    <location>
        <begin position="571"/>
        <end position="581"/>
    </location>
</feature>
<feature type="region of interest" description="Disordered" evidence="1">
    <location>
        <begin position="336"/>
        <end position="375"/>
    </location>
</feature>
<protein>
    <submittedName>
        <fullName evidence="4">CTP_transf_like domain-containing protein</fullName>
    </submittedName>
</protein>
<feature type="compositionally biased region" description="Polar residues" evidence="1">
    <location>
        <begin position="359"/>
        <end position="375"/>
    </location>
</feature>
<evidence type="ECO:0000313" key="2">
    <source>
        <dbReference type="EMBL" id="VDL60655.1"/>
    </source>
</evidence>
<reference evidence="4" key="1">
    <citation type="submission" date="2016-04" db="UniProtKB">
        <authorList>
            <consortium name="WormBaseParasite"/>
        </authorList>
    </citation>
    <scope>IDENTIFICATION</scope>
</reference>
<dbReference type="PANTHER" id="PTHR12039">
    <property type="entry name" value="NICOTINAMIDE MONONUCLEOTIDE ADENYLYLTRANSFERASE"/>
    <property type="match status" value="1"/>
</dbReference>